<dbReference type="PANTHER" id="PTHR33164">
    <property type="entry name" value="TRANSCRIPTIONAL REGULATOR, MARR FAMILY"/>
    <property type="match status" value="1"/>
</dbReference>
<dbReference type="Gene3D" id="1.10.10.10">
    <property type="entry name" value="Winged helix-like DNA-binding domain superfamily/Winged helix DNA-binding domain"/>
    <property type="match status" value="1"/>
</dbReference>
<dbReference type="InterPro" id="IPR036388">
    <property type="entry name" value="WH-like_DNA-bd_sf"/>
</dbReference>
<name>A0A2P7SRY7_9HYPH</name>
<feature type="region of interest" description="Disordered" evidence="1">
    <location>
        <begin position="185"/>
        <end position="207"/>
    </location>
</feature>
<dbReference type="RefSeq" id="WP_106770580.1">
    <property type="nucleotide sequence ID" value="NZ_PXYK01000002.1"/>
</dbReference>
<dbReference type="AlphaFoldDB" id="A0A2P7SRY7"/>
<dbReference type="OrthoDB" id="8906692at2"/>
<dbReference type="Pfam" id="PF12802">
    <property type="entry name" value="MarR_2"/>
    <property type="match status" value="1"/>
</dbReference>
<evidence type="ECO:0000313" key="3">
    <source>
        <dbReference type="EMBL" id="PSJ65240.1"/>
    </source>
</evidence>
<comment type="caution">
    <text evidence="3">The sequence shown here is derived from an EMBL/GenBank/DDBJ whole genome shotgun (WGS) entry which is preliminary data.</text>
</comment>
<reference evidence="3 4" key="1">
    <citation type="submission" date="2018-03" db="EMBL/GenBank/DDBJ databases">
        <title>The draft genome of Mesorhizobium sp. 6GN-30.</title>
        <authorList>
            <person name="Liu L."/>
            <person name="Li L."/>
            <person name="Wang T."/>
            <person name="Zhang X."/>
            <person name="Liang L."/>
        </authorList>
    </citation>
    <scope>NUCLEOTIDE SEQUENCE [LARGE SCALE GENOMIC DNA]</scope>
    <source>
        <strain evidence="3 4">6GN30</strain>
    </source>
</reference>
<evidence type="ECO:0000256" key="1">
    <source>
        <dbReference type="SAM" id="MobiDB-lite"/>
    </source>
</evidence>
<dbReference type="PRINTS" id="PR00598">
    <property type="entry name" value="HTHMARR"/>
</dbReference>
<keyword evidence="4" id="KW-1185">Reference proteome</keyword>
<dbReference type="Proteomes" id="UP000241229">
    <property type="component" value="Unassembled WGS sequence"/>
</dbReference>
<dbReference type="SMART" id="SM00347">
    <property type="entry name" value="HTH_MARR"/>
    <property type="match status" value="1"/>
</dbReference>
<dbReference type="GO" id="GO:0006950">
    <property type="term" value="P:response to stress"/>
    <property type="evidence" value="ECO:0007669"/>
    <property type="project" value="TreeGrafter"/>
</dbReference>
<dbReference type="InterPro" id="IPR000835">
    <property type="entry name" value="HTH_MarR-typ"/>
</dbReference>
<dbReference type="PANTHER" id="PTHR33164:SF57">
    <property type="entry name" value="MARR-FAMILY TRANSCRIPTIONAL REGULATOR"/>
    <property type="match status" value="1"/>
</dbReference>
<sequence length="207" mass="22643">MAKAQKMEDPAVAEEISRHRLPDGFFAPEASLPHAFTVVANRVSLTLQKMYSERFGLSVVGWRLMAILGTHSPLSAKALAELTAMDQVSISRALEQLVSKRMVSRRVDPSDRRRVVLRLSKKGEVVYGQVVPVLFAAENALVSGLSEDDARTIHRIMRKLIDRSADVLPEDGDWQTVLRDYGYTEGGGQAPVDVGDAATDQPTAAGE</sequence>
<evidence type="ECO:0000313" key="4">
    <source>
        <dbReference type="Proteomes" id="UP000241229"/>
    </source>
</evidence>
<dbReference type="SUPFAM" id="SSF46785">
    <property type="entry name" value="Winged helix' DNA-binding domain"/>
    <property type="match status" value="1"/>
</dbReference>
<proteinExistence type="predicted"/>
<dbReference type="InterPro" id="IPR039422">
    <property type="entry name" value="MarR/SlyA-like"/>
</dbReference>
<protein>
    <recommendedName>
        <fullName evidence="2">HTH marR-type domain-containing protein</fullName>
    </recommendedName>
</protein>
<dbReference type="GO" id="GO:0003700">
    <property type="term" value="F:DNA-binding transcription factor activity"/>
    <property type="evidence" value="ECO:0007669"/>
    <property type="project" value="InterPro"/>
</dbReference>
<dbReference type="InterPro" id="IPR036390">
    <property type="entry name" value="WH_DNA-bd_sf"/>
</dbReference>
<accession>A0A2P7SRY7</accession>
<dbReference type="PROSITE" id="PS50995">
    <property type="entry name" value="HTH_MARR_2"/>
    <property type="match status" value="1"/>
</dbReference>
<gene>
    <name evidence="3" type="ORF">C7I84_02525</name>
</gene>
<feature type="domain" description="HTH marR-type" evidence="2">
    <location>
        <begin position="29"/>
        <end position="162"/>
    </location>
</feature>
<dbReference type="EMBL" id="PXYK01000002">
    <property type="protein sequence ID" value="PSJ65240.1"/>
    <property type="molecule type" value="Genomic_DNA"/>
</dbReference>
<organism evidence="3 4">
    <name type="scientific">Kumtagia ephedrae</name>
    <dbReference type="NCBI Taxonomy" id="2116701"/>
    <lineage>
        <taxon>Bacteria</taxon>
        <taxon>Pseudomonadati</taxon>
        <taxon>Pseudomonadota</taxon>
        <taxon>Alphaproteobacteria</taxon>
        <taxon>Hyphomicrobiales</taxon>
        <taxon>Phyllobacteriaceae</taxon>
        <taxon>Kumtagia</taxon>
    </lineage>
</organism>
<evidence type="ECO:0000259" key="2">
    <source>
        <dbReference type="PROSITE" id="PS50995"/>
    </source>
</evidence>